<reference evidence="6 7" key="1">
    <citation type="journal article" date="2016" name="PLoS Pathog.">
        <title>Biosynthesis of antibiotic leucinostatins in bio-control fungus Purpureocillium lilacinum and their inhibition on phytophthora revealed by genome mining.</title>
        <authorList>
            <person name="Wang G."/>
            <person name="Liu Z."/>
            <person name="Lin R."/>
            <person name="Li E."/>
            <person name="Mao Z."/>
            <person name="Ling J."/>
            <person name="Yang Y."/>
            <person name="Yin W.B."/>
            <person name="Xie B."/>
        </authorList>
    </citation>
    <scope>NUCLEOTIDE SEQUENCE [LARGE SCALE GENOMIC DNA]</scope>
    <source>
        <strain evidence="6">170</strain>
    </source>
</reference>
<feature type="region of interest" description="Disordered" evidence="2">
    <location>
        <begin position="293"/>
        <end position="362"/>
    </location>
</feature>
<keyword evidence="1 6" id="KW-0347">Helicase</keyword>
<gene>
    <name evidence="6" type="ORF">VFPPC_11995</name>
</gene>
<accession>A0A179EVT2</accession>
<feature type="domain" description="Helitron helicase-like" evidence="4">
    <location>
        <begin position="699"/>
        <end position="895"/>
    </location>
</feature>
<feature type="compositionally biased region" description="Polar residues" evidence="2">
    <location>
        <begin position="147"/>
        <end position="176"/>
    </location>
</feature>
<dbReference type="STRING" id="1380566.A0A179EVT2"/>
<keyword evidence="1" id="KW-0547">Nucleotide-binding</keyword>
<evidence type="ECO:0000256" key="2">
    <source>
        <dbReference type="SAM" id="MobiDB-lite"/>
    </source>
</evidence>
<feature type="region of interest" description="Disordered" evidence="2">
    <location>
        <begin position="590"/>
        <end position="612"/>
    </location>
</feature>
<dbReference type="InterPro" id="IPR027417">
    <property type="entry name" value="P-loop_NTPase"/>
</dbReference>
<protein>
    <recommendedName>
        <fullName evidence="1">ATP-dependent DNA helicase</fullName>
        <ecNumber evidence="1">5.6.2.3</ecNumber>
    </recommendedName>
</protein>
<feature type="compositionally biased region" description="Basic and acidic residues" evidence="2">
    <location>
        <begin position="182"/>
        <end position="205"/>
    </location>
</feature>
<dbReference type="GO" id="GO:0006281">
    <property type="term" value="P:DNA repair"/>
    <property type="evidence" value="ECO:0007669"/>
    <property type="project" value="UniProtKB-KW"/>
</dbReference>
<evidence type="ECO:0000259" key="3">
    <source>
        <dbReference type="Pfam" id="PF05970"/>
    </source>
</evidence>
<dbReference type="GeneID" id="28854011"/>
<keyword evidence="1" id="KW-0227">DNA damage</keyword>
<dbReference type="InterPro" id="IPR046700">
    <property type="entry name" value="DUF6570"/>
</dbReference>
<dbReference type="KEGG" id="pchm:VFPPC_11995"/>
<evidence type="ECO:0000313" key="7">
    <source>
        <dbReference type="Proteomes" id="UP000078397"/>
    </source>
</evidence>
<proteinExistence type="inferred from homology"/>
<evidence type="ECO:0000256" key="1">
    <source>
        <dbReference type="RuleBase" id="RU363044"/>
    </source>
</evidence>
<dbReference type="Gene3D" id="3.40.50.300">
    <property type="entry name" value="P-loop containing nucleotide triphosphate hydrolases"/>
    <property type="match status" value="1"/>
</dbReference>
<dbReference type="GO" id="GO:0000723">
    <property type="term" value="P:telomere maintenance"/>
    <property type="evidence" value="ECO:0007669"/>
    <property type="project" value="InterPro"/>
</dbReference>
<comment type="catalytic activity">
    <reaction evidence="1">
        <text>ATP + H2O = ADP + phosphate + H(+)</text>
        <dbReference type="Rhea" id="RHEA:13065"/>
        <dbReference type="ChEBI" id="CHEBI:15377"/>
        <dbReference type="ChEBI" id="CHEBI:15378"/>
        <dbReference type="ChEBI" id="CHEBI:30616"/>
        <dbReference type="ChEBI" id="CHEBI:43474"/>
        <dbReference type="ChEBI" id="CHEBI:456216"/>
        <dbReference type="EC" id="5.6.2.3"/>
    </reaction>
</comment>
<dbReference type="EMBL" id="LSBJ02000025">
    <property type="protein sequence ID" value="OAQ57301.1"/>
    <property type="molecule type" value="Genomic_DNA"/>
</dbReference>
<feature type="region of interest" description="Disordered" evidence="2">
    <location>
        <begin position="67"/>
        <end position="104"/>
    </location>
</feature>
<dbReference type="Pfam" id="PF14214">
    <property type="entry name" value="Helitron_like_N"/>
    <property type="match status" value="1"/>
</dbReference>
<feature type="compositionally biased region" description="Polar residues" evidence="2">
    <location>
        <begin position="216"/>
        <end position="230"/>
    </location>
</feature>
<dbReference type="CDD" id="cd18809">
    <property type="entry name" value="SF1_C_RecD"/>
    <property type="match status" value="2"/>
</dbReference>
<feature type="compositionally biased region" description="Basic and acidic residues" evidence="2">
    <location>
        <begin position="75"/>
        <end position="93"/>
    </location>
</feature>
<comment type="cofactor">
    <cofactor evidence="1">
        <name>Mg(2+)</name>
        <dbReference type="ChEBI" id="CHEBI:18420"/>
    </cofactor>
</comment>
<dbReference type="InterPro" id="IPR051055">
    <property type="entry name" value="PIF1_helicase"/>
</dbReference>
<sequence>MSPQSSDQRLQANLLSVLCARCGEKKPVGDFIASGTLLTAPRTVWTVVVGAILISRNAILSLRKVVAGPPSAERPASKRTEGDADLLPPDKRSGTQPTSPERLRQQHTARILFSEPTSQPHIVLGTPIPLTRRSSELFRSLAPSPPVQSDTHSIASHSDPSTVRSNEVNFEHSYSTVRFRKGGRDSQDVPSKAEARAKRAVIQRDHRSRRRAGEAVSQTPTLSQLGTSEGSDGHGEDRSQGRQHPDEHLGRGELTEERDDREQFSESDIDVEDYFNLLLSPARPQRFLQQLGVESDSEVGDEDEGGSDDCLNASPLRRRSRRPAAQSRRGRRGPAPGTGGRPRKSRGQTRSSIPPRRIRSPVIIPPEQSAVFHAQDPVWNGDLDAPALSDRDKATLREFWTMLDNDQMEYCRRCQESWFQMKIDTDGICGRCYRKDAKRRNGEPYFFSADNQLDFGPVPARLPQLTPTEESLIARVHVHVNIMLVRGQQYKYRGHVVHFLREVGLVYNQLPLLPQELNTVLLRPANTSSHAKLTRQFTRQFRVRRQPVTIWLNYLCRHHPGYRCIIIDEERLNQLPKDGNVLDSIPQSQVEAADVGPEDDHEAEPDVEDEAAVPDLLAKDTELDALRSILAGEPDVDPGLATVGPQTRHELQLPNIRRTPINEFNRSHALLSLAFPCLFPDGIADFVEPRLRSIEYKDYVEHAMRWHDGRFARHPTFRFVAFNTLIRSQARTRSKFFVKQRDGMNQSLTREQLIQALEHSEDPEAQALINSITRHAVSIRGTRPFWNRKRQDLEAYAYNLGCPGAFITFSPADLHWRSLYQHMPRYDEWLAASESERMGLSRQLLRQNPHIAAFHFYRRYCFFRDIVLSKKFNITDYWDRYEWQGRGSPHNHGLYWMGNCPGVDMGDEAARDVFARTWGFHITAINPEPTRTVPQGEGNPLSADPISTEMSFLRLSQIVNRCQRHRCNTTYCLRVRKRTGDLARDMEGAAADIEAANAADPERECRFNFPRALRELAAVIRKEGKSYYVFEAARNDSLMNHFNPAIVLGWLANIDISPCTSLQAVITYAAKYCSKSEKKTEPYCKLADQVLPHTAHLQPLLSFSSRLMNKLIAERDYSAQEISHMLLNIPLQEGTRMVVSVDCRPLEQHARSYRVDEDVNETIGNYRKYLERSDQHEDVTYLEYLQLYNLKTWRRLAANAKKRVLSYFPRYRSIRFLPKELYAVCGQQFDSFAAAYKFCREHHDAHADDHYGEPEANELRAEDDEFELEVHEEPTVEEDWHELAHMLPDHPLEEEDIDMLGRRDIDINYDWAPHVGRYTDDGILNGDYWKRRKAASRLDLDVDHQPLEARDSLNRDQRLVYDTVMAHFLNQEPSQVLLHVDGGGGTGKSYLINLLSAHLQAAAAGRVTPVWRAAPTGVAGNQISGTTLHSLLHLPINKDFKPLSPVDKAQLQKKLKDIKYLIIDEKSMLGLRQLSWIDDRLREAFPNRNEDFFGGLNILLVGDFFQLPPVLQKPLYYDKEVQGVEIKGRNAYRRFDKSVFLKVAQRQQGDDQEAFRTALGELRLLQLSVESWKLLSSRVQAKLDDQEVARFANALRVYATKDRVNEYNHYHLDRLVRPVIQVKAKNVGLGASAAPDDKAGNLAKQIPICIGARLMLTSNLWQPVGLCNGARGTVYDIGWAPGADPVRDPPCVIMMEFDKYNGPVFLTTTDGRKIVPILPVDRDFLIGSTLCTRTQFPLIVCYAITVHKSQSITEDIIVTDLSCRDFQTGLSYVAVSRVKTIQGLMLDAPFDRGHLFYESSPDGMKMKLRDQELRKRQVLTRNPFKIERGSILDRLSRPVIQVKAKNIGFGAAAAPDDKAGNLAKQIPMCIGARLMLTSNLWQPVGLCNGARGTVYDIGWAPGADPIQDPPCVIMMEFDKYSGPVFLTTADGRKIVPILPVDRDFLIGATLCTRTQFPLIVCYAITVHKSQSITEDVIVTDLSCRDFQTGLSYVAVSRGKTLAGLMLDAPFDRNHLFYESAPDGMKMKLRDQEFRKRQVLTRNPYKIDRGSA</sequence>
<dbReference type="RefSeq" id="XP_018135655.1">
    <property type="nucleotide sequence ID" value="XM_018290017.1"/>
</dbReference>
<feature type="compositionally biased region" description="Basic residues" evidence="2">
    <location>
        <begin position="316"/>
        <end position="332"/>
    </location>
</feature>
<evidence type="ECO:0000259" key="5">
    <source>
        <dbReference type="Pfam" id="PF20209"/>
    </source>
</evidence>
<dbReference type="GO" id="GO:0006310">
    <property type="term" value="P:DNA recombination"/>
    <property type="evidence" value="ECO:0007669"/>
    <property type="project" value="UniProtKB-KW"/>
</dbReference>
<keyword evidence="1" id="KW-0233">DNA recombination</keyword>
<feature type="compositionally biased region" description="Acidic residues" evidence="2">
    <location>
        <begin position="295"/>
        <end position="307"/>
    </location>
</feature>
<keyword evidence="1" id="KW-0067">ATP-binding</keyword>
<feature type="compositionally biased region" description="Basic and acidic residues" evidence="2">
    <location>
        <begin position="231"/>
        <end position="264"/>
    </location>
</feature>
<organism evidence="6 7">
    <name type="scientific">Pochonia chlamydosporia 170</name>
    <dbReference type="NCBI Taxonomy" id="1380566"/>
    <lineage>
        <taxon>Eukaryota</taxon>
        <taxon>Fungi</taxon>
        <taxon>Dikarya</taxon>
        <taxon>Ascomycota</taxon>
        <taxon>Pezizomycotina</taxon>
        <taxon>Sordariomycetes</taxon>
        <taxon>Hypocreomycetidae</taxon>
        <taxon>Hypocreales</taxon>
        <taxon>Clavicipitaceae</taxon>
        <taxon>Pochonia</taxon>
    </lineage>
</organism>
<keyword evidence="1" id="KW-0234">DNA repair</keyword>
<dbReference type="SUPFAM" id="SSF52540">
    <property type="entry name" value="P-loop containing nucleoside triphosphate hydrolases"/>
    <property type="match status" value="3"/>
</dbReference>
<evidence type="ECO:0000259" key="4">
    <source>
        <dbReference type="Pfam" id="PF14214"/>
    </source>
</evidence>
<dbReference type="Pfam" id="PF05970">
    <property type="entry name" value="PIF1"/>
    <property type="match status" value="1"/>
</dbReference>
<feature type="domain" description="DNA helicase Pif1-like DEAD-box helicase" evidence="3">
    <location>
        <begin position="1353"/>
        <end position="1550"/>
    </location>
</feature>
<feature type="region of interest" description="Disordered" evidence="2">
    <location>
        <begin position="140"/>
        <end position="266"/>
    </location>
</feature>
<dbReference type="InterPro" id="IPR010285">
    <property type="entry name" value="DNA_helicase_pif1-like_DEAD"/>
</dbReference>
<dbReference type="GO" id="GO:0043139">
    <property type="term" value="F:5'-3' DNA helicase activity"/>
    <property type="evidence" value="ECO:0007669"/>
    <property type="project" value="UniProtKB-EC"/>
</dbReference>
<keyword evidence="1" id="KW-0378">Hydrolase</keyword>
<keyword evidence="7" id="KW-1185">Reference proteome</keyword>
<feature type="compositionally biased region" description="Low complexity" evidence="2">
    <location>
        <begin position="350"/>
        <end position="362"/>
    </location>
</feature>
<dbReference type="Pfam" id="PF20209">
    <property type="entry name" value="DUF6570"/>
    <property type="match status" value="1"/>
</dbReference>
<dbReference type="GO" id="GO:0016887">
    <property type="term" value="F:ATP hydrolysis activity"/>
    <property type="evidence" value="ECO:0007669"/>
    <property type="project" value="RHEA"/>
</dbReference>
<comment type="caution">
    <text evidence="6">The sequence shown here is derived from an EMBL/GenBank/DDBJ whole genome shotgun (WGS) entry which is preliminary data.</text>
</comment>
<comment type="similarity">
    <text evidence="1">Belongs to the helicase family.</text>
</comment>
<dbReference type="OrthoDB" id="4917215at2759"/>
<feature type="compositionally biased region" description="Acidic residues" evidence="2">
    <location>
        <begin position="596"/>
        <end position="612"/>
    </location>
</feature>
<dbReference type="GO" id="GO:0005524">
    <property type="term" value="F:ATP binding"/>
    <property type="evidence" value="ECO:0007669"/>
    <property type="project" value="UniProtKB-KW"/>
</dbReference>
<dbReference type="Proteomes" id="UP000078397">
    <property type="component" value="Unassembled WGS sequence"/>
</dbReference>
<evidence type="ECO:0000313" key="6">
    <source>
        <dbReference type="EMBL" id="OAQ57301.1"/>
    </source>
</evidence>
<dbReference type="InterPro" id="IPR025476">
    <property type="entry name" value="Helitron_helicase-like"/>
</dbReference>
<feature type="domain" description="DUF6570" evidence="5">
    <location>
        <begin position="443"/>
        <end position="573"/>
    </location>
</feature>
<name>A0A179EVT2_METCM</name>
<dbReference type="PANTHER" id="PTHR47642">
    <property type="entry name" value="ATP-DEPENDENT DNA HELICASE"/>
    <property type="match status" value="1"/>
</dbReference>
<dbReference type="EC" id="5.6.2.3" evidence="1"/>
<dbReference type="PANTHER" id="PTHR47642:SF6">
    <property type="entry name" value="ATP-DEPENDENT DNA HELICASE"/>
    <property type="match status" value="1"/>
</dbReference>